<sequence>MQPLLFLASLAAASPVARSVSATTAASTIDAPFPIHSSCNATQQTQLARGLAETVLLAETAKAHLLKHGHESQIVQKYFGNGTTATALGWYERVISADRGNMTFRCDDPDKNCATQADWAGHWRGDNATQETVICDLSYHKRLYLSSMCTRGYIVAGSPLNTFWATDLLHRVFHVPQISESIVDHFAESYAEATELAATDAGKAARDSDVLQYFAVEVYAHDVAVPGEGCLGTEAEEQTEDETHSTDDSTSDAGTGSVSQKSMYLAVAVSVGLALV</sequence>
<dbReference type="GO" id="GO:0009986">
    <property type="term" value="C:cell surface"/>
    <property type="evidence" value="ECO:0007669"/>
    <property type="project" value="TreeGrafter"/>
</dbReference>
<dbReference type="PANTHER" id="PTHR39399:SF1">
    <property type="entry name" value="PROTEIN ZPS1"/>
    <property type="match status" value="1"/>
</dbReference>
<dbReference type="GO" id="GO:0005576">
    <property type="term" value="C:extracellular region"/>
    <property type="evidence" value="ECO:0007669"/>
    <property type="project" value="TreeGrafter"/>
</dbReference>
<feature type="region of interest" description="Disordered" evidence="1">
    <location>
        <begin position="236"/>
        <end position="257"/>
    </location>
</feature>
<feature type="domain" description="Putative peptidase" evidence="3">
    <location>
        <begin position="16"/>
        <end position="232"/>
    </location>
</feature>
<dbReference type="Proteomes" id="UP000033483">
    <property type="component" value="Unassembled WGS sequence"/>
</dbReference>
<evidence type="ECO:0000256" key="2">
    <source>
        <dbReference type="SAM" id="SignalP"/>
    </source>
</evidence>
<dbReference type="GO" id="GO:0008237">
    <property type="term" value="F:metallopeptidase activity"/>
    <property type="evidence" value="ECO:0007669"/>
    <property type="project" value="InterPro"/>
</dbReference>
<comment type="caution">
    <text evidence="4">The sequence shown here is derived from an EMBL/GenBank/DDBJ whole genome shotgun (WGS) entry which is preliminary data.</text>
</comment>
<protein>
    <recommendedName>
        <fullName evidence="3">Putative peptidase domain-containing protein</fullName>
    </recommendedName>
</protein>
<dbReference type="AlphaFoldDB" id="A0A0F4ZF46"/>
<dbReference type="InterPro" id="IPR029482">
    <property type="entry name" value="HRXXH"/>
</dbReference>
<keyword evidence="2" id="KW-0732">Signal</keyword>
<accession>A0A0F4ZF46</accession>
<evidence type="ECO:0000259" key="3">
    <source>
        <dbReference type="Pfam" id="PF13933"/>
    </source>
</evidence>
<evidence type="ECO:0000313" key="5">
    <source>
        <dbReference type="Proteomes" id="UP000033483"/>
    </source>
</evidence>
<evidence type="ECO:0000313" key="4">
    <source>
        <dbReference type="EMBL" id="KKA28840.1"/>
    </source>
</evidence>
<dbReference type="PANTHER" id="PTHR39399">
    <property type="entry name" value="PROTEIN ZPS1"/>
    <property type="match status" value="1"/>
</dbReference>
<feature type="signal peptide" evidence="2">
    <location>
        <begin position="1"/>
        <end position="19"/>
    </location>
</feature>
<organism evidence="4 5">
    <name type="scientific">Thielaviopsis punctulata</name>
    <dbReference type="NCBI Taxonomy" id="72032"/>
    <lineage>
        <taxon>Eukaryota</taxon>
        <taxon>Fungi</taxon>
        <taxon>Dikarya</taxon>
        <taxon>Ascomycota</taxon>
        <taxon>Pezizomycotina</taxon>
        <taxon>Sordariomycetes</taxon>
        <taxon>Hypocreomycetidae</taxon>
        <taxon>Microascales</taxon>
        <taxon>Ceratocystidaceae</taxon>
        <taxon>Thielaviopsis</taxon>
    </lineage>
</organism>
<feature type="chain" id="PRO_5002482461" description="Putative peptidase domain-containing protein" evidence="2">
    <location>
        <begin position="20"/>
        <end position="276"/>
    </location>
</feature>
<reference evidence="4 5" key="1">
    <citation type="submission" date="2015-03" db="EMBL/GenBank/DDBJ databases">
        <authorList>
            <person name="Radwan O."/>
            <person name="Al-Naeli F.A."/>
            <person name="Rendon G.A."/>
            <person name="Fields C."/>
        </authorList>
    </citation>
    <scope>NUCLEOTIDE SEQUENCE [LARGE SCALE GENOMIC DNA]</scope>
    <source>
        <strain evidence="4">CR-DP1</strain>
    </source>
</reference>
<dbReference type="EMBL" id="LAEV01001117">
    <property type="protein sequence ID" value="KKA28840.1"/>
    <property type="molecule type" value="Genomic_DNA"/>
</dbReference>
<keyword evidence="5" id="KW-1185">Reference proteome</keyword>
<proteinExistence type="predicted"/>
<dbReference type="GO" id="GO:0008270">
    <property type="term" value="F:zinc ion binding"/>
    <property type="evidence" value="ECO:0007669"/>
    <property type="project" value="TreeGrafter"/>
</dbReference>
<dbReference type="GO" id="GO:0005178">
    <property type="term" value="F:integrin binding"/>
    <property type="evidence" value="ECO:0007669"/>
    <property type="project" value="TreeGrafter"/>
</dbReference>
<dbReference type="InterPro" id="IPR024079">
    <property type="entry name" value="MetalloPept_cat_dom_sf"/>
</dbReference>
<evidence type="ECO:0000256" key="1">
    <source>
        <dbReference type="SAM" id="MobiDB-lite"/>
    </source>
</evidence>
<dbReference type="OrthoDB" id="4689212at2759"/>
<dbReference type="InterPro" id="IPR039124">
    <property type="entry name" value="PRA1-like"/>
</dbReference>
<dbReference type="Pfam" id="PF13933">
    <property type="entry name" value="HRXXH"/>
    <property type="match status" value="1"/>
</dbReference>
<dbReference type="SUPFAM" id="SSF55486">
    <property type="entry name" value="Metalloproteases ('zincins'), catalytic domain"/>
    <property type="match status" value="1"/>
</dbReference>
<dbReference type="Gene3D" id="3.40.390.10">
    <property type="entry name" value="Collagenase (Catalytic Domain)"/>
    <property type="match status" value="1"/>
</dbReference>
<gene>
    <name evidence="4" type="ORF">TD95_000288</name>
</gene>
<dbReference type="GO" id="GO:0009277">
    <property type="term" value="C:fungal-type cell wall"/>
    <property type="evidence" value="ECO:0007669"/>
    <property type="project" value="TreeGrafter"/>
</dbReference>
<dbReference type="CDD" id="cd11307">
    <property type="entry name" value="M35_Asp_f2_like"/>
    <property type="match status" value="1"/>
</dbReference>
<name>A0A0F4ZF46_9PEZI</name>